<dbReference type="GO" id="GO:0005737">
    <property type="term" value="C:cytoplasm"/>
    <property type="evidence" value="ECO:0007669"/>
    <property type="project" value="UniProtKB-SubCell"/>
</dbReference>
<dbReference type="PIRSF" id="PIRSF027377">
    <property type="entry name" value="Nitrile_oxidored_QueF"/>
    <property type="match status" value="1"/>
</dbReference>
<dbReference type="STRING" id="1653476.THC_1165"/>
<gene>
    <name evidence="5" type="primary">queF</name>
    <name evidence="6" type="ORF">THC_1165</name>
</gene>
<evidence type="ECO:0000313" key="7">
    <source>
        <dbReference type="Proteomes" id="UP000068196"/>
    </source>
</evidence>
<reference evidence="6 7" key="1">
    <citation type="journal article" date="2016" name="Int. J. Syst. Evol. Microbiol.">
        <title>Caldimicrobium thiodismutans sp. nov., a sulfur-disproportionating bacterium isolated from a hot spring, and emended description of the genus Caldimicrobium.</title>
        <authorList>
            <person name="Kojima H."/>
            <person name="Umezawa K."/>
            <person name="Fukui M."/>
        </authorList>
    </citation>
    <scope>NUCLEOTIDE SEQUENCE [LARGE SCALE GENOMIC DNA]</scope>
    <source>
        <strain evidence="6 7">TF1</strain>
    </source>
</reference>
<name>A0A0U5ARK9_9BACT</name>
<evidence type="ECO:0000256" key="5">
    <source>
        <dbReference type="HAMAP-Rule" id="MF_00818"/>
    </source>
</evidence>
<dbReference type="GO" id="GO:0033739">
    <property type="term" value="F:preQ1 synthase activity"/>
    <property type="evidence" value="ECO:0007669"/>
    <property type="project" value="UniProtKB-UniRule"/>
</dbReference>
<dbReference type="GO" id="GO:0008616">
    <property type="term" value="P:tRNA queuosine(34) biosynthetic process"/>
    <property type="evidence" value="ECO:0007669"/>
    <property type="project" value="UniProtKB-UniRule"/>
</dbReference>
<dbReference type="PANTHER" id="PTHR34354:SF1">
    <property type="entry name" value="NADPH-DEPENDENT 7-CYANO-7-DEAZAGUANINE REDUCTASE"/>
    <property type="match status" value="1"/>
</dbReference>
<dbReference type="InterPro" id="IPR016856">
    <property type="entry name" value="QueF_type1"/>
</dbReference>
<proteinExistence type="inferred from homology"/>
<feature type="binding site" evidence="5">
    <location>
        <begin position="62"/>
        <end position="64"/>
    </location>
    <ligand>
        <name>substrate</name>
    </ligand>
</feature>
<dbReference type="KEGG" id="cthi:THC_1165"/>
<keyword evidence="1 5" id="KW-0963">Cytoplasm</keyword>
<comment type="function">
    <text evidence="5">Catalyzes the NADPH-dependent reduction of 7-cyano-7-deazaguanine (preQ0) to 7-aminomethyl-7-deazaguanine (preQ1).</text>
</comment>
<evidence type="ECO:0000256" key="3">
    <source>
        <dbReference type="ARBA" id="ARBA00022857"/>
    </source>
</evidence>
<dbReference type="HAMAP" id="MF_00818">
    <property type="entry name" value="QueF_type1"/>
    <property type="match status" value="1"/>
</dbReference>
<keyword evidence="3 5" id="KW-0521">NADP</keyword>
<dbReference type="RefSeq" id="WP_068514644.1">
    <property type="nucleotide sequence ID" value="NZ_AP014945.1"/>
</dbReference>
<dbReference type="InterPro" id="IPR043133">
    <property type="entry name" value="GTP-CH-I_C/QueF"/>
</dbReference>
<protein>
    <recommendedName>
        <fullName evidence="5">NADPH-dependent 7-cyano-7-deazaguanine reductase</fullName>
        <ecNumber evidence="5">1.7.1.13</ecNumber>
    </recommendedName>
    <alternativeName>
        <fullName evidence="5">7-cyano-7-carbaguanine reductase</fullName>
    </alternativeName>
    <alternativeName>
        <fullName evidence="5">NADPH-dependent nitrile oxidoreductase</fullName>
    </alternativeName>
    <alternativeName>
        <fullName evidence="5">PreQ(0) reductase</fullName>
    </alternativeName>
</protein>
<dbReference type="Pfam" id="PF14489">
    <property type="entry name" value="QueF"/>
    <property type="match status" value="1"/>
</dbReference>
<dbReference type="InterPro" id="IPR029500">
    <property type="entry name" value="QueF"/>
</dbReference>
<feature type="binding site" evidence="5">
    <location>
        <begin position="81"/>
        <end position="82"/>
    </location>
    <ligand>
        <name>substrate</name>
    </ligand>
</feature>
<dbReference type="SUPFAM" id="SSF55620">
    <property type="entry name" value="Tetrahydrobiopterin biosynthesis enzymes-like"/>
    <property type="match status" value="1"/>
</dbReference>
<comment type="pathway">
    <text evidence="5">tRNA modification; tRNA-queuosine biosynthesis.</text>
</comment>
<sequence>MVKKYGEIAIAEAQLEAWENPYPDRDYLIEITFPEFTCLCPRSGYPDFAIIKISYLPDQKIVELRSLKLWLNKFRDRYLSHEAVTNEIFDALWNLLQPRRLKVVADFHPRGNVHTVITVEKERA</sequence>
<comment type="subcellular location">
    <subcellularLocation>
        <location evidence="5">Cytoplasm</location>
    </subcellularLocation>
</comment>
<reference evidence="7" key="2">
    <citation type="journal article" date="2016" name="Int. J. Syst. Evol. Microbiol.">
        <title>Caldimicrobium thiodismutans sp. nov., a sulfur-disproportionating bacterium isolated from a hot spring.</title>
        <authorList>
            <person name="Kojima H."/>
            <person name="Umezawa K."/>
            <person name="Fukui M."/>
        </authorList>
    </citation>
    <scope>NUCLEOTIDE SEQUENCE [LARGE SCALE GENOMIC DNA]</scope>
    <source>
        <strain evidence="7">TF1</strain>
    </source>
</reference>
<dbReference type="Gene3D" id="3.30.1130.10">
    <property type="match status" value="1"/>
</dbReference>
<evidence type="ECO:0000256" key="2">
    <source>
        <dbReference type="ARBA" id="ARBA00022785"/>
    </source>
</evidence>
<evidence type="ECO:0000256" key="4">
    <source>
        <dbReference type="ARBA" id="ARBA00023002"/>
    </source>
</evidence>
<comment type="similarity">
    <text evidence="5">Belongs to the GTP cyclohydrolase I family. QueF type 1 subfamily.</text>
</comment>
<dbReference type="PATRIC" id="fig|1653476.3.peg.1205"/>
<dbReference type="EMBL" id="AP014945">
    <property type="protein sequence ID" value="BAU23537.1"/>
    <property type="molecule type" value="Genomic_DNA"/>
</dbReference>
<keyword evidence="2 5" id="KW-0671">Queuosine biosynthesis</keyword>
<feature type="active site" description="Proton donor" evidence="5">
    <location>
        <position position="47"/>
    </location>
</feature>
<feature type="active site" description="Thioimide intermediate" evidence="5">
    <location>
        <position position="40"/>
    </location>
</feature>
<dbReference type="Proteomes" id="UP000068196">
    <property type="component" value="Chromosome"/>
</dbReference>
<dbReference type="PANTHER" id="PTHR34354">
    <property type="entry name" value="NADPH-DEPENDENT 7-CYANO-7-DEAZAGUANINE REDUCTASE"/>
    <property type="match status" value="1"/>
</dbReference>
<keyword evidence="4 5" id="KW-0560">Oxidoreductase</keyword>
<dbReference type="AlphaFoldDB" id="A0A0U5ARK9"/>
<dbReference type="UniPathway" id="UPA00392"/>
<dbReference type="InterPro" id="IPR050084">
    <property type="entry name" value="NADPH_dep_7-cyano-7-deazaG_red"/>
</dbReference>
<comment type="catalytic activity">
    <reaction evidence="5">
        <text>7-aminomethyl-7-carbaguanine + 2 NADP(+) = 7-cyano-7-carbaguanine + 2 NADPH + 3 H(+)</text>
        <dbReference type="Rhea" id="RHEA:13409"/>
        <dbReference type="ChEBI" id="CHEBI:15378"/>
        <dbReference type="ChEBI" id="CHEBI:45075"/>
        <dbReference type="ChEBI" id="CHEBI:57783"/>
        <dbReference type="ChEBI" id="CHEBI:58349"/>
        <dbReference type="ChEBI" id="CHEBI:58703"/>
        <dbReference type="EC" id="1.7.1.13"/>
    </reaction>
</comment>
<accession>A0A0U5ARK9</accession>
<dbReference type="NCBIfam" id="TIGR03139">
    <property type="entry name" value="QueF-II"/>
    <property type="match status" value="1"/>
</dbReference>
<evidence type="ECO:0000256" key="1">
    <source>
        <dbReference type="ARBA" id="ARBA00022490"/>
    </source>
</evidence>
<evidence type="ECO:0000313" key="6">
    <source>
        <dbReference type="EMBL" id="BAU23537.1"/>
    </source>
</evidence>
<dbReference type="EC" id="1.7.1.13" evidence="5"/>
<dbReference type="OrthoDB" id="9795077at2"/>
<organism evidence="6 7">
    <name type="scientific">Caldimicrobium thiodismutans</name>
    <dbReference type="NCBI Taxonomy" id="1653476"/>
    <lineage>
        <taxon>Bacteria</taxon>
        <taxon>Pseudomonadati</taxon>
        <taxon>Thermodesulfobacteriota</taxon>
        <taxon>Thermodesulfobacteria</taxon>
        <taxon>Thermodesulfobacteriales</taxon>
        <taxon>Thermodesulfobacteriaceae</taxon>
        <taxon>Caldimicrobium</taxon>
    </lineage>
</organism>
<keyword evidence="7" id="KW-1185">Reference proteome</keyword>